<dbReference type="NCBIfam" id="NF047650">
    <property type="entry name" value="lipo_NMCC_0638"/>
    <property type="match status" value="1"/>
</dbReference>
<organism evidence="1 2">
    <name type="scientific">Thermomonas carbonis</name>
    <dbReference type="NCBI Taxonomy" id="1463158"/>
    <lineage>
        <taxon>Bacteria</taxon>
        <taxon>Pseudomonadati</taxon>
        <taxon>Pseudomonadota</taxon>
        <taxon>Gammaproteobacteria</taxon>
        <taxon>Lysobacterales</taxon>
        <taxon>Lysobacteraceae</taxon>
        <taxon>Thermomonas</taxon>
    </lineage>
</organism>
<evidence type="ECO:0000313" key="2">
    <source>
        <dbReference type="Proteomes" id="UP000515804"/>
    </source>
</evidence>
<sequence>MQNFYSQDKLRENMKKEGFETLAGDQAEFFLGGGSGTAWIIVTSGTRYVVSLRSDSVCSVFAQQADQKRTQSGFYDLVQSAPSPLIAKLASTTGLGPNTDETKTIAYTWSRPADASELLFVLTTSTSSKATAQAMASMSMVKKEG</sequence>
<dbReference type="Proteomes" id="UP000515804">
    <property type="component" value="Chromosome"/>
</dbReference>
<dbReference type="RefSeq" id="WP_187551903.1">
    <property type="nucleotide sequence ID" value="NZ_CP060719.1"/>
</dbReference>
<proteinExistence type="predicted"/>
<name>A0A7G9SNF5_9GAMM</name>
<reference evidence="1 2" key="1">
    <citation type="submission" date="2020-08" db="EMBL/GenBank/DDBJ databases">
        <title>Genome sequence of Thermomonas carbonis KCTC 42013T.</title>
        <authorList>
            <person name="Hyun D.-W."/>
            <person name="Bae J.-W."/>
        </authorList>
    </citation>
    <scope>NUCLEOTIDE SEQUENCE [LARGE SCALE GENOMIC DNA]</scope>
    <source>
        <strain evidence="1 2">KCTC 42013</strain>
    </source>
</reference>
<protein>
    <submittedName>
        <fullName evidence="1">Uncharacterized protein</fullName>
    </submittedName>
</protein>
<dbReference type="KEGG" id="tcn:H9L16_11940"/>
<keyword evidence="2" id="KW-1185">Reference proteome</keyword>
<gene>
    <name evidence="1" type="ORF">H9L16_11940</name>
</gene>
<dbReference type="EMBL" id="CP060719">
    <property type="protein sequence ID" value="QNN69380.1"/>
    <property type="molecule type" value="Genomic_DNA"/>
</dbReference>
<dbReference type="AlphaFoldDB" id="A0A7G9SNF5"/>
<accession>A0A7G9SNF5</accession>
<evidence type="ECO:0000313" key="1">
    <source>
        <dbReference type="EMBL" id="QNN69380.1"/>
    </source>
</evidence>